<accession>A0ABX7FG24</accession>
<feature type="transmembrane region" description="Helical" evidence="9">
    <location>
        <begin position="147"/>
        <end position="164"/>
    </location>
</feature>
<dbReference type="InterPro" id="IPR055348">
    <property type="entry name" value="DctQ"/>
</dbReference>
<dbReference type="RefSeq" id="WP_023847984.1">
    <property type="nucleotide sequence ID" value="NZ_CP047169.1"/>
</dbReference>
<dbReference type="Pfam" id="PF04290">
    <property type="entry name" value="DctQ"/>
    <property type="match status" value="1"/>
</dbReference>
<evidence type="ECO:0000256" key="7">
    <source>
        <dbReference type="ARBA" id="ARBA00023136"/>
    </source>
</evidence>
<keyword evidence="5 9" id="KW-0812">Transmembrane</keyword>
<evidence type="ECO:0000256" key="3">
    <source>
        <dbReference type="ARBA" id="ARBA00022475"/>
    </source>
</evidence>
<feature type="domain" description="Tripartite ATP-independent periplasmic transporters DctQ component" evidence="10">
    <location>
        <begin position="50"/>
        <end position="171"/>
    </location>
</feature>
<organism evidence="11 12">
    <name type="scientific">Ponticoccus alexandrii</name>
    <dbReference type="NCBI Taxonomy" id="1943633"/>
    <lineage>
        <taxon>Bacteria</taxon>
        <taxon>Pseudomonadati</taxon>
        <taxon>Pseudomonadota</taxon>
        <taxon>Alphaproteobacteria</taxon>
        <taxon>Rhodobacterales</taxon>
        <taxon>Roseobacteraceae</taxon>
        <taxon>Ponticoccus</taxon>
    </lineage>
</organism>
<sequence length="186" mass="21211">MMHTVHLIRRGAEIFVGVLMACMFLTFILQITIRYTARLSWIAEAVPLLDPSRYGWTLEFCLLLWIWIIFVGCAFVVRDEDHVTFDMISGHVRPGLRRWFIILGGLAIAIGLAASILPTWDKFYILRLKKTATLSGLFGDWIRMRDIYSVYMLFLVVATLRSAWEVWRAIRGHVPAPGDGIAGPEA</sequence>
<dbReference type="EMBL" id="CP047169">
    <property type="protein sequence ID" value="QRF68881.1"/>
    <property type="molecule type" value="Genomic_DNA"/>
</dbReference>
<comment type="similarity">
    <text evidence="8 9">Belongs to the TRAP transporter small permease family.</text>
</comment>
<proteinExistence type="inferred from homology"/>
<dbReference type="Proteomes" id="UP000596387">
    <property type="component" value="Plasmid p-SCP3"/>
</dbReference>
<name>A0ABX7FG24_9RHOB</name>
<evidence type="ECO:0000259" key="10">
    <source>
        <dbReference type="Pfam" id="PF04290"/>
    </source>
</evidence>
<evidence type="ECO:0000256" key="8">
    <source>
        <dbReference type="ARBA" id="ARBA00038436"/>
    </source>
</evidence>
<evidence type="ECO:0000256" key="9">
    <source>
        <dbReference type="RuleBase" id="RU369079"/>
    </source>
</evidence>
<dbReference type="InterPro" id="IPR007387">
    <property type="entry name" value="TRAP_DctQ"/>
</dbReference>
<keyword evidence="6 9" id="KW-1133">Transmembrane helix</keyword>
<geneLocation type="plasmid" evidence="11 12">
    <name>p-SCP3</name>
</geneLocation>
<keyword evidence="7 9" id="KW-0472">Membrane</keyword>
<evidence type="ECO:0000256" key="1">
    <source>
        <dbReference type="ARBA" id="ARBA00004429"/>
    </source>
</evidence>
<gene>
    <name evidence="11" type="ORF">GQA70_21155</name>
</gene>
<reference evidence="11 12" key="1">
    <citation type="submission" date="2019-12" db="EMBL/GenBank/DDBJ databases">
        <title>Complete Genome Sequence of a Quorum-Sensing Bacterium,Rhodobacteraceae bacterium C31, Isolated from a marine microalgae symbiotic bacteria.</title>
        <authorList>
            <person name="Zhang Y."/>
        </authorList>
    </citation>
    <scope>NUCLEOTIDE SEQUENCE [LARGE SCALE GENOMIC DNA]</scope>
    <source>
        <strain evidence="11 12">C31</strain>
        <plasmid evidence="11 12">p-SCP3</plasmid>
    </source>
</reference>
<evidence type="ECO:0000256" key="5">
    <source>
        <dbReference type="ARBA" id="ARBA00022692"/>
    </source>
</evidence>
<comment type="subunit">
    <text evidence="9">The complex comprises the extracytoplasmic solute receptor protein and the two transmembrane proteins.</text>
</comment>
<comment type="function">
    <text evidence="9">Part of the tripartite ATP-independent periplasmic (TRAP) transport system.</text>
</comment>
<dbReference type="PANTHER" id="PTHR35011">
    <property type="entry name" value="2,3-DIKETO-L-GULONATE TRAP TRANSPORTER SMALL PERMEASE PROTEIN YIAM"/>
    <property type="match status" value="1"/>
</dbReference>
<comment type="subcellular location">
    <subcellularLocation>
        <location evidence="1 9">Cell inner membrane</location>
        <topology evidence="1 9">Multi-pass membrane protein</topology>
    </subcellularLocation>
</comment>
<feature type="transmembrane region" description="Helical" evidence="9">
    <location>
        <begin position="98"/>
        <end position="120"/>
    </location>
</feature>
<evidence type="ECO:0000313" key="12">
    <source>
        <dbReference type="Proteomes" id="UP000596387"/>
    </source>
</evidence>
<keyword evidence="3" id="KW-1003">Cell membrane</keyword>
<keyword evidence="12" id="KW-1185">Reference proteome</keyword>
<keyword evidence="11" id="KW-0614">Plasmid</keyword>
<protein>
    <recommendedName>
        <fullName evidence="9">TRAP transporter small permease protein</fullName>
    </recommendedName>
</protein>
<feature type="transmembrane region" description="Helical" evidence="9">
    <location>
        <begin position="53"/>
        <end position="77"/>
    </location>
</feature>
<dbReference type="PANTHER" id="PTHR35011:SF2">
    <property type="entry name" value="2,3-DIKETO-L-GULONATE TRAP TRANSPORTER SMALL PERMEASE PROTEIN YIAM"/>
    <property type="match status" value="1"/>
</dbReference>
<evidence type="ECO:0000256" key="6">
    <source>
        <dbReference type="ARBA" id="ARBA00022989"/>
    </source>
</evidence>
<evidence type="ECO:0000256" key="2">
    <source>
        <dbReference type="ARBA" id="ARBA00022448"/>
    </source>
</evidence>
<evidence type="ECO:0000313" key="11">
    <source>
        <dbReference type="EMBL" id="QRF68881.1"/>
    </source>
</evidence>
<feature type="transmembrane region" description="Helical" evidence="9">
    <location>
        <begin position="12"/>
        <end position="33"/>
    </location>
</feature>
<keyword evidence="2 9" id="KW-0813">Transport</keyword>
<evidence type="ECO:0000256" key="4">
    <source>
        <dbReference type="ARBA" id="ARBA00022519"/>
    </source>
</evidence>
<keyword evidence="4 9" id="KW-0997">Cell inner membrane</keyword>